<dbReference type="InterPro" id="IPR043429">
    <property type="entry name" value="ArtM/GltK/GlnP/TcyL/YhdX-like"/>
</dbReference>
<organism evidence="11">
    <name type="scientific">Arthrobacter saudimassiliensis</name>
    <dbReference type="NCBI Taxonomy" id="1461584"/>
    <lineage>
        <taxon>Bacteria</taxon>
        <taxon>Bacillati</taxon>
        <taxon>Actinomycetota</taxon>
        <taxon>Actinomycetes</taxon>
        <taxon>Micrococcales</taxon>
        <taxon>Micrococcaceae</taxon>
        <taxon>Arthrobacter</taxon>
    </lineage>
</organism>
<evidence type="ECO:0000256" key="9">
    <source>
        <dbReference type="RuleBase" id="RU363032"/>
    </source>
</evidence>
<dbReference type="AlphaFoldDB" id="A0A078MVY3"/>
<dbReference type="CDD" id="cd06261">
    <property type="entry name" value="TM_PBP2"/>
    <property type="match status" value="1"/>
</dbReference>
<sequence>MKPTTRRRLFRGVLYAIFIAAVVAVVFLADWERIGVNFFDPEVAREAFPQIITVAAKNTVIYTLIAFAGGVLLGLILALMKLSPVAPYRWAATAYIELFRGLPALLVIFGFAFAVPIAFGWRPPGGSTTLGLMALIVVSAAYIAETIRAGIQAVPPGQVEAARSLGMNPTWTMVSVVLPQAFRIITPPLTNELVILIKDTSLLFIVGMAMQDKELTTFARDAVTMNANATPLVVAALMYLVITLPLTQLVAKLERHNQRGR</sequence>
<evidence type="ECO:0000256" key="4">
    <source>
        <dbReference type="ARBA" id="ARBA00022475"/>
    </source>
</evidence>
<gene>
    <name evidence="11" type="primary">glnM_2</name>
    <name evidence="11" type="ORF">BN1051_02359</name>
</gene>
<dbReference type="InterPro" id="IPR010065">
    <property type="entry name" value="AA_ABC_transptr_permease_3TM"/>
</dbReference>
<keyword evidence="5 9" id="KW-0812">Transmembrane</keyword>
<feature type="transmembrane region" description="Helical" evidence="9">
    <location>
        <begin position="127"/>
        <end position="144"/>
    </location>
</feature>
<dbReference type="GO" id="GO:0006865">
    <property type="term" value="P:amino acid transport"/>
    <property type="evidence" value="ECO:0007669"/>
    <property type="project" value="UniProtKB-KW"/>
</dbReference>
<keyword evidence="3 9" id="KW-0813">Transport</keyword>
<evidence type="ECO:0000256" key="1">
    <source>
        <dbReference type="ARBA" id="ARBA00004651"/>
    </source>
</evidence>
<dbReference type="EMBL" id="LN483071">
    <property type="protein sequence ID" value="CEA08996.1"/>
    <property type="molecule type" value="Genomic_DNA"/>
</dbReference>
<dbReference type="PANTHER" id="PTHR30614:SF20">
    <property type="entry name" value="GLUTAMINE TRANSPORT SYSTEM PERMEASE PROTEIN GLNP"/>
    <property type="match status" value="1"/>
</dbReference>
<evidence type="ECO:0000256" key="7">
    <source>
        <dbReference type="ARBA" id="ARBA00022989"/>
    </source>
</evidence>
<feature type="domain" description="ABC transmembrane type-1" evidence="10">
    <location>
        <begin position="56"/>
        <end position="250"/>
    </location>
</feature>
<dbReference type="SUPFAM" id="SSF161098">
    <property type="entry name" value="MetI-like"/>
    <property type="match status" value="1"/>
</dbReference>
<dbReference type="InterPro" id="IPR000515">
    <property type="entry name" value="MetI-like"/>
</dbReference>
<evidence type="ECO:0000256" key="3">
    <source>
        <dbReference type="ARBA" id="ARBA00022448"/>
    </source>
</evidence>
<evidence type="ECO:0000256" key="2">
    <source>
        <dbReference type="ARBA" id="ARBA00010072"/>
    </source>
</evidence>
<feature type="transmembrane region" description="Helical" evidence="9">
    <location>
        <begin position="101"/>
        <end position="121"/>
    </location>
</feature>
<keyword evidence="8 9" id="KW-0472">Membrane</keyword>
<dbReference type="NCBIfam" id="TIGR01726">
    <property type="entry name" value="HEQRo_perm_3TM"/>
    <property type="match status" value="1"/>
</dbReference>
<dbReference type="Pfam" id="PF00528">
    <property type="entry name" value="BPD_transp_1"/>
    <property type="match status" value="1"/>
</dbReference>
<feature type="transmembrane region" description="Helical" evidence="9">
    <location>
        <begin position="60"/>
        <end position="80"/>
    </location>
</feature>
<name>A0A078MVY3_9MICC</name>
<dbReference type="InterPro" id="IPR035906">
    <property type="entry name" value="MetI-like_sf"/>
</dbReference>
<feature type="transmembrane region" description="Helical" evidence="9">
    <location>
        <begin position="12"/>
        <end position="29"/>
    </location>
</feature>
<evidence type="ECO:0000313" key="11">
    <source>
        <dbReference type="EMBL" id="CEA08996.1"/>
    </source>
</evidence>
<evidence type="ECO:0000256" key="5">
    <source>
        <dbReference type="ARBA" id="ARBA00022692"/>
    </source>
</evidence>
<keyword evidence="7 9" id="KW-1133">Transmembrane helix</keyword>
<feature type="transmembrane region" description="Helical" evidence="9">
    <location>
        <begin position="230"/>
        <end position="251"/>
    </location>
</feature>
<proteinExistence type="inferred from homology"/>
<evidence type="ECO:0000256" key="6">
    <source>
        <dbReference type="ARBA" id="ARBA00022970"/>
    </source>
</evidence>
<comment type="similarity">
    <text evidence="2">Belongs to the binding-protein-dependent transport system permease family. HisMQ subfamily.</text>
</comment>
<dbReference type="PROSITE" id="PS50928">
    <property type="entry name" value="ABC_TM1"/>
    <property type="match status" value="1"/>
</dbReference>
<keyword evidence="6" id="KW-0029">Amino-acid transport</keyword>
<protein>
    <submittedName>
        <fullName evidence="11">Putative glutamine ABC transporter permease protein GlnM</fullName>
    </submittedName>
</protein>
<evidence type="ECO:0000259" key="10">
    <source>
        <dbReference type="PROSITE" id="PS50928"/>
    </source>
</evidence>
<reference evidence="11" key="1">
    <citation type="submission" date="2014-07" db="EMBL/GenBank/DDBJ databases">
        <authorList>
            <person name="Urmite Genomes Urmite Genomes"/>
        </authorList>
    </citation>
    <scope>NUCLEOTIDE SEQUENCE</scope>
    <source>
        <strain evidence="11">11W110_air</strain>
    </source>
</reference>
<accession>A0A078MVY3</accession>
<dbReference type="GO" id="GO:0043190">
    <property type="term" value="C:ATP-binding cassette (ABC) transporter complex"/>
    <property type="evidence" value="ECO:0007669"/>
    <property type="project" value="InterPro"/>
</dbReference>
<dbReference type="Gene3D" id="1.10.3720.10">
    <property type="entry name" value="MetI-like"/>
    <property type="match status" value="1"/>
</dbReference>
<dbReference type="PANTHER" id="PTHR30614">
    <property type="entry name" value="MEMBRANE COMPONENT OF AMINO ACID ABC TRANSPORTER"/>
    <property type="match status" value="1"/>
</dbReference>
<comment type="subcellular location">
    <subcellularLocation>
        <location evidence="1 9">Cell membrane</location>
        <topology evidence="1 9">Multi-pass membrane protein</topology>
    </subcellularLocation>
</comment>
<evidence type="ECO:0000256" key="8">
    <source>
        <dbReference type="ARBA" id="ARBA00023136"/>
    </source>
</evidence>
<dbReference type="GO" id="GO:0022857">
    <property type="term" value="F:transmembrane transporter activity"/>
    <property type="evidence" value="ECO:0007669"/>
    <property type="project" value="InterPro"/>
</dbReference>
<dbReference type="PATRIC" id="fig|1461584.3.peg.2333"/>
<keyword evidence="4" id="KW-1003">Cell membrane</keyword>